<evidence type="ECO:0000313" key="3">
    <source>
        <dbReference type="EMBL" id="MFC3002296.1"/>
    </source>
</evidence>
<feature type="compositionally biased region" description="Basic and acidic residues" evidence="1">
    <location>
        <begin position="503"/>
        <end position="516"/>
    </location>
</feature>
<dbReference type="InterPro" id="IPR004042">
    <property type="entry name" value="Intein_endonuc_central"/>
</dbReference>
<accession>A0ABV7C001</accession>
<dbReference type="InterPro" id="IPR006171">
    <property type="entry name" value="TOPRIM_dom"/>
</dbReference>
<comment type="caution">
    <text evidence="3">The sequence shown here is derived from an EMBL/GenBank/DDBJ whole genome shotgun (WGS) entry which is preliminary data.</text>
</comment>
<evidence type="ECO:0000313" key="4">
    <source>
        <dbReference type="Proteomes" id="UP001595420"/>
    </source>
</evidence>
<feature type="region of interest" description="Disordered" evidence="1">
    <location>
        <begin position="1009"/>
        <end position="1029"/>
    </location>
</feature>
<dbReference type="Pfam" id="PF13662">
    <property type="entry name" value="Toprim_4"/>
    <property type="match status" value="1"/>
</dbReference>
<dbReference type="RefSeq" id="WP_216838378.1">
    <property type="nucleotide sequence ID" value="NZ_JAFNJS010000006.1"/>
</dbReference>
<protein>
    <submittedName>
        <fullName evidence="3">Toprim domain-containing protein</fullName>
    </submittedName>
</protein>
<dbReference type="InterPro" id="IPR003587">
    <property type="entry name" value="Hint_dom_N"/>
</dbReference>
<dbReference type="PROSITE" id="PS50819">
    <property type="entry name" value="INTEIN_ENDONUCLEASE"/>
    <property type="match status" value="1"/>
</dbReference>
<gene>
    <name evidence="3" type="ORF">ACFOD3_20525</name>
</gene>
<feature type="region of interest" description="Disordered" evidence="1">
    <location>
        <begin position="82"/>
        <end position="112"/>
    </location>
</feature>
<dbReference type="SMART" id="SM00493">
    <property type="entry name" value="TOPRIM"/>
    <property type="match status" value="1"/>
</dbReference>
<proteinExistence type="predicted"/>
<reference evidence="4" key="1">
    <citation type="journal article" date="2019" name="Int. J. Syst. Evol. Microbiol.">
        <title>The Global Catalogue of Microorganisms (GCM) 10K type strain sequencing project: providing services to taxonomists for standard genome sequencing and annotation.</title>
        <authorList>
            <consortium name="The Broad Institute Genomics Platform"/>
            <consortium name="The Broad Institute Genome Sequencing Center for Infectious Disease"/>
            <person name="Wu L."/>
            <person name="Ma J."/>
        </authorList>
    </citation>
    <scope>NUCLEOTIDE SEQUENCE [LARGE SCALE GENOMIC DNA]</scope>
    <source>
        <strain evidence="4">CGMCC 1.16855</strain>
    </source>
</reference>
<evidence type="ECO:0000259" key="2">
    <source>
        <dbReference type="PROSITE" id="PS50819"/>
    </source>
</evidence>
<dbReference type="SMART" id="SM00306">
    <property type="entry name" value="HintN"/>
    <property type="match status" value="1"/>
</dbReference>
<dbReference type="CDD" id="cd01029">
    <property type="entry name" value="TOPRIM_primases"/>
    <property type="match status" value="1"/>
</dbReference>
<organism evidence="3 4">
    <name type="scientific">Falsiroseomonas tokyonensis</name>
    <dbReference type="NCBI Taxonomy" id="430521"/>
    <lineage>
        <taxon>Bacteria</taxon>
        <taxon>Pseudomonadati</taxon>
        <taxon>Pseudomonadota</taxon>
        <taxon>Alphaproteobacteria</taxon>
        <taxon>Acetobacterales</taxon>
        <taxon>Roseomonadaceae</taxon>
        <taxon>Falsiroseomonas</taxon>
    </lineage>
</organism>
<name>A0ABV7C001_9PROT</name>
<dbReference type="EMBL" id="JBHRSB010000006">
    <property type="protein sequence ID" value="MFC3002296.1"/>
    <property type="molecule type" value="Genomic_DNA"/>
</dbReference>
<dbReference type="InterPro" id="IPR034154">
    <property type="entry name" value="TOPRIM_DnaG/twinkle"/>
</dbReference>
<feature type="compositionally biased region" description="Basic and acidic residues" evidence="1">
    <location>
        <begin position="91"/>
        <end position="105"/>
    </location>
</feature>
<dbReference type="InterPro" id="IPR027032">
    <property type="entry name" value="Twinkle-like"/>
</dbReference>
<dbReference type="PANTHER" id="PTHR12873:SF0">
    <property type="entry name" value="TWINKLE MTDNA HELICASE"/>
    <property type="match status" value="1"/>
</dbReference>
<dbReference type="PANTHER" id="PTHR12873">
    <property type="entry name" value="T7-LIKE MITOCHONDRIAL DNA HELICASE"/>
    <property type="match status" value="1"/>
</dbReference>
<evidence type="ECO:0000256" key="1">
    <source>
        <dbReference type="SAM" id="MobiDB-lite"/>
    </source>
</evidence>
<sequence length="1029" mass="114494">MMARRPDPVKPFLVGDSIADILAEARIVPSARTRLVPGANSKLLCPACNGGSTREQSLSLKIDDDGQGAAWHCKRGTCGGNDLVPGSGRIESSDRHRAGGDETPRPRPRPVAVAPKLHKPEEMTRPPELYAYFARRGISGETVDEFGIYACTMRWPALNADGKPIKDGDGEATFEPKPTIVFPYRWGGTIVNRKFRSKDKQFRQDKDSERTLFNVDAITSDDEVIFVEGEMDVLALHEAGFRQVVSMPDGTDNKLLAEDDPKRMENHRFFCLDTNQEAVATVKRIIIATDSDVPGQYLAEELARRLGKVRCWKVTWPEGCKDANDVLRRHAPKGQEPTPEQLEQGRQDLRDAIAAAQPWPLMGLFDLKPGALREFMATGQQPRGLESGIKSLDEIARLPFGGGWLTVVTGIPSHGKALALGTEIPTPQGWRYMADLQPGDLVFAPDGTATKVLAVSEVMHSRPCYRLRFDCGTEVIADAEHQWVTCDDKARRSATQARKKRAGREATKPRGKDQQHLRAFPSSKTTAQIAETLTVRDGQDRTRLNHTIAVAAPVQMNAADLLVPPYTLGVWLGDGTSASSRLTCADADAEILCHVEADGFVVERQAKGASDTTSTYWVGRLPKWSPLGLSTDLRTLGVLNNKHVPQAYLMASQDQRLALLQGLMDTDGYMSAQGQAEFCSINLKLAEAAFTLVASLGMRPSLVAGRATINGRDCGPKYRVLFYPTTQVFRLRRKAERLEAVLGRGRPRLKHRTIVSAERCESVPVKCIQVAHPSHQFLVTRAHIATHNSAFLRCWLAYIAHRHDIGIIWCSPEDNRPEVLALDIAQIVKNQPVREAGGYMPDWMLSEAEQWIRDHITFVYADDPDTEMTYEWLLARAEQAKKRHKRQLLVLDPNNELEHQFQRGESETQYTGRWLRRLKAWSRREGIGLLIAAHPKGQAKDPKTKKYPVVEGYDINGSAMWFNRADLGLTIYREFEGYVNVHCWKARFPAFGVRNSKAVLKRDPRTGRLASCGADTGTDSTQPESGENA</sequence>
<feature type="region of interest" description="Disordered" evidence="1">
    <location>
        <begin position="494"/>
        <end position="523"/>
    </location>
</feature>
<feature type="compositionally biased region" description="Polar residues" evidence="1">
    <location>
        <begin position="1017"/>
        <end position="1029"/>
    </location>
</feature>
<keyword evidence="4" id="KW-1185">Reference proteome</keyword>
<feature type="domain" description="DOD-type homing endonuclease" evidence="2">
    <location>
        <begin position="567"/>
        <end position="698"/>
    </location>
</feature>
<dbReference type="Proteomes" id="UP001595420">
    <property type="component" value="Unassembled WGS sequence"/>
</dbReference>